<dbReference type="Proteomes" id="UP000197156">
    <property type="component" value="Chromosome"/>
</dbReference>
<dbReference type="RefSeq" id="WP_088862381.1">
    <property type="nucleotide sequence ID" value="NZ_CP014854.1"/>
</dbReference>
<dbReference type="GO" id="GO:0004175">
    <property type="term" value="F:endopeptidase activity"/>
    <property type="evidence" value="ECO:0007669"/>
    <property type="project" value="UniProtKB-ARBA"/>
</dbReference>
<dbReference type="GO" id="GO:0080120">
    <property type="term" value="P:CAAX-box protein maturation"/>
    <property type="evidence" value="ECO:0007669"/>
    <property type="project" value="UniProtKB-ARBA"/>
</dbReference>
<dbReference type="AlphaFoldDB" id="A0A218P0G3"/>
<protein>
    <submittedName>
        <fullName evidence="3">CAAX protease</fullName>
    </submittedName>
</protein>
<feature type="domain" description="CAAX prenyl protease 2/Lysostaphin resistance protein A-like" evidence="2">
    <location>
        <begin position="114"/>
        <end position="188"/>
    </location>
</feature>
<evidence type="ECO:0000313" key="4">
    <source>
        <dbReference type="Proteomes" id="UP000197156"/>
    </source>
</evidence>
<keyword evidence="3" id="KW-0645">Protease</keyword>
<dbReference type="Pfam" id="PF02517">
    <property type="entry name" value="Rce1-like"/>
    <property type="match status" value="1"/>
</dbReference>
<evidence type="ECO:0000256" key="1">
    <source>
        <dbReference type="SAM" id="Phobius"/>
    </source>
</evidence>
<accession>A0A218P0G3</accession>
<dbReference type="EMBL" id="CP014854">
    <property type="protein sequence ID" value="ASI98422.1"/>
    <property type="molecule type" value="Genomic_DNA"/>
</dbReference>
<dbReference type="InterPro" id="IPR003675">
    <property type="entry name" value="Rce1/LyrA-like_dom"/>
</dbReference>
<organism evidence="3 4">
    <name type="scientific">Thermococcus celer Vu 13 = JCM 8558</name>
    <dbReference type="NCBI Taxonomy" id="1293037"/>
    <lineage>
        <taxon>Archaea</taxon>
        <taxon>Methanobacteriati</taxon>
        <taxon>Methanobacteriota</taxon>
        <taxon>Thermococci</taxon>
        <taxon>Thermococcales</taxon>
        <taxon>Thermococcaceae</taxon>
        <taxon>Thermococcus</taxon>
    </lineage>
</organism>
<feature type="transmembrane region" description="Helical" evidence="1">
    <location>
        <begin position="36"/>
        <end position="54"/>
    </location>
</feature>
<dbReference type="KEGG" id="tce:A3L02_01995"/>
<reference evidence="3 4" key="1">
    <citation type="submission" date="2016-03" db="EMBL/GenBank/DDBJ databases">
        <title>Complete genome sequence of Thermococcus celer.</title>
        <authorList>
            <person name="Oger P.M."/>
        </authorList>
    </citation>
    <scope>NUCLEOTIDE SEQUENCE [LARGE SCALE GENOMIC DNA]</scope>
    <source>
        <strain evidence="3 4">Vu 13</strain>
    </source>
</reference>
<keyword evidence="1" id="KW-0812">Transmembrane</keyword>
<feature type="transmembrane region" description="Helical" evidence="1">
    <location>
        <begin position="66"/>
        <end position="84"/>
    </location>
</feature>
<evidence type="ECO:0000313" key="3">
    <source>
        <dbReference type="EMBL" id="ASI98422.1"/>
    </source>
</evidence>
<name>A0A218P0G3_THECE</name>
<keyword evidence="1" id="KW-0472">Membrane</keyword>
<dbReference type="GO" id="GO:0006508">
    <property type="term" value="P:proteolysis"/>
    <property type="evidence" value="ECO:0007669"/>
    <property type="project" value="UniProtKB-KW"/>
</dbReference>
<dbReference type="OrthoDB" id="86156at2157"/>
<gene>
    <name evidence="3" type="ORF">A3L02_01995</name>
</gene>
<evidence type="ECO:0000259" key="2">
    <source>
        <dbReference type="Pfam" id="PF02517"/>
    </source>
</evidence>
<sequence length="200" mass="23001">MRLRKNPWVLYSSLLPFILLVRRSGGDIFRWAGYNLLFYLVLPFLLALLLGFKPRELGMKVGKRGGYRWALVLFLLTVPLSLYGTRIPSMKNYYPIFGYSGWGDFLLKELAMGVIMLSNEAFYRGFMLFPLAERNEWLGIIAHDVPYALAHIGKPWVEVPYSFIAGIVFAKLDMESESFLPSFLLHWFGSALFDLLCVIL</sequence>
<keyword evidence="3" id="KW-0378">Hydrolase</keyword>
<proteinExistence type="predicted"/>
<keyword evidence="4" id="KW-1185">Reference proteome</keyword>
<dbReference type="NCBIfam" id="NF040590">
    <property type="entry name" value="Pyro_CPBP_1"/>
    <property type="match status" value="1"/>
</dbReference>
<keyword evidence="1" id="KW-1133">Transmembrane helix</keyword>
<dbReference type="GeneID" id="33323484"/>